<dbReference type="SUPFAM" id="SSF55008">
    <property type="entry name" value="HMA, heavy metal-associated domain"/>
    <property type="match status" value="1"/>
</dbReference>
<dbReference type="RefSeq" id="WP_114591714.1">
    <property type="nucleotide sequence ID" value="NZ_CP031165.1"/>
</dbReference>
<sequence length="66" mass="7228">MDELELIVVGVDDRESLRRVSACIRDVEGVVTLLVDVRTGRVRMGGTASRDAVCRAIVEAGFRIEP</sequence>
<dbReference type="Gene3D" id="3.30.70.100">
    <property type="match status" value="1"/>
</dbReference>
<evidence type="ECO:0008006" key="3">
    <source>
        <dbReference type="Google" id="ProtNLM"/>
    </source>
</evidence>
<name>A0A346XY81_9ACTN</name>
<evidence type="ECO:0000313" key="2">
    <source>
        <dbReference type="Proteomes" id="UP000264006"/>
    </source>
</evidence>
<organism evidence="1 2">
    <name type="scientific">Euzebya pacifica</name>
    <dbReference type="NCBI Taxonomy" id="1608957"/>
    <lineage>
        <taxon>Bacteria</taxon>
        <taxon>Bacillati</taxon>
        <taxon>Actinomycetota</taxon>
        <taxon>Nitriliruptoria</taxon>
        <taxon>Euzebyales</taxon>
    </lineage>
</organism>
<dbReference type="AlphaFoldDB" id="A0A346XY81"/>
<gene>
    <name evidence="1" type="ORF">DVS28_a2497</name>
</gene>
<accession>A0A346XY81</accession>
<dbReference type="InterPro" id="IPR036163">
    <property type="entry name" value="HMA_dom_sf"/>
</dbReference>
<dbReference type="Proteomes" id="UP000264006">
    <property type="component" value="Chromosome"/>
</dbReference>
<proteinExistence type="predicted"/>
<dbReference type="KEGG" id="euz:DVS28_a2497"/>
<dbReference type="GO" id="GO:0046872">
    <property type="term" value="F:metal ion binding"/>
    <property type="evidence" value="ECO:0007669"/>
    <property type="project" value="InterPro"/>
</dbReference>
<keyword evidence="2" id="KW-1185">Reference proteome</keyword>
<dbReference type="EMBL" id="CP031165">
    <property type="protein sequence ID" value="AXV07178.1"/>
    <property type="molecule type" value="Genomic_DNA"/>
</dbReference>
<reference evidence="1 2" key="1">
    <citation type="submission" date="2018-09" db="EMBL/GenBank/DDBJ databases">
        <title>Complete genome sequence of Euzebya sp. DY32-46 isolated from seawater of Pacific Ocean.</title>
        <authorList>
            <person name="Xu L."/>
            <person name="Wu Y.-H."/>
            <person name="Xu X.-W."/>
        </authorList>
    </citation>
    <scope>NUCLEOTIDE SEQUENCE [LARGE SCALE GENOMIC DNA]</scope>
    <source>
        <strain evidence="1 2">DY32-46</strain>
    </source>
</reference>
<dbReference type="OrthoDB" id="9850410at2"/>
<evidence type="ECO:0000313" key="1">
    <source>
        <dbReference type="EMBL" id="AXV07178.1"/>
    </source>
</evidence>
<protein>
    <recommendedName>
        <fullName evidence="3">HMA domain-containing protein</fullName>
    </recommendedName>
</protein>